<dbReference type="PANTHER" id="PTHR19248">
    <property type="entry name" value="ATP-BINDING TRANSPORT PROTEIN-RELATED"/>
    <property type="match status" value="1"/>
</dbReference>
<dbReference type="InterPro" id="IPR013283">
    <property type="entry name" value="RLI1"/>
</dbReference>
<protein>
    <submittedName>
        <fullName evidence="2">Uncharacterized protein</fullName>
    </submittedName>
</protein>
<accession>A0ABT4Z0Y2</accession>
<dbReference type="Proteomes" id="UP001210528">
    <property type="component" value="Unassembled WGS sequence"/>
</dbReference>
<gene>
    <name evidence="2" type="ORF">PM085_02570</name>
</gene>
<evidence type="ECO:0000313" key="2">
    <source>
        <dbReference type="EMBL" id="MDB2291175.1"/>
    </source>
</evidence>
<name>A0ABT4Z0Y2_HALEZ</name>
<sequence length="44" mass="5127">MNAFLEALGISFRRDARSRGPRINKLDGQLDREQKPRGEYYDDA</sequence>
<evidence type="ECO:0000313" key="3">
    <source>
        <dbReference type="Proteomes" id="UP001210528"/>
    </source>
</evidence>
<organism evidence="2 3">
    <name type="scientific">Halorubrum ezzemoulense</name>
    <name type="common">Halorubrum chaoviator</name>
    <dbReference type="NCBI Taxonomy" id="337243"/>
    <lineage>
        <taxon>Archaea</taxon>
        <taxon>Methanobacteriati</taxon>
        <taxon>Methanobacteriota</taxon>
        <taxon>Stenosarchaea group</taxon>
        <taxon>Halobacteria</taxon>
        <taxon>Halobacteriales</taxon>
        <taxon>Haloferacaceae</taxon>
        <taxon>Halorubrum</taxon>
    </lineage>
</organism>
<dbReference type="EMBL" id="JAQLUK010000002">
    <property type="protein sequence ID" value="MDB2291175.1"/>
    <property type="molecule type" value="Genomic_DNA"/>
</dbReference>
<comment type="caution">
    <text evidence="2">The sequence shown here is derived from an EMBL/GenBank/DDBJ whole genome shotgun (WGS) entry which is preliminary data.</text>
</comment>
<proteinExistence type="predicted"/>
<keyword evidence="3" id="KW-1185">Reference proteome</keyword>
<feature type="region of interest" description="Disordered" evidence="1">
    <location>
        <begin position="21"/>
        <end position="44"/>
    </location>
</feature>
<reference evidence="2 3" key="1">
    <citation type="submission" date="2023-01" db="EMBL/GenBank/DDBJ databases">
        <title>Halorubrum ezzemoulense from Santa Pola, Spain.</title>
        <authorList>
            <person name="Feng Y."/>
            <person name="Louyakis A.S."/>
            <person name="Gogarten J.P."/>
        </authorList>
    </citation>
    <scope>NUCLEOTIDE SEQUENCE [LARGE SCALE GENOMIC DNA]</scope>
    <source>
        <strain evidence="2 3">AMM015</strain>
    </source>
</reference>
<evidence type="ECO:0000256" key="1">
    <source>
        <dbReference type="SAM" id="MobiDB-lite"/>
    </source>
</evidence>